<dbReference type="InterPro" id="IPR029039">
    <property type="entry name" value="Flavoprotein-like_sf"/>
</dbReference>
<keyword evidence="3" id="KW-0285">Flavoprotein</keyword>
<dbReference type="AlphaFoldDB" id="A0A1C3L1M0"/>
<evidence type="ECO:0000313" key="9">
    <source>
        <dbReference type="Proteomes" id="UP000219799"/>
    </source>
</evidence>
<dbReference type="InterPro" id="IPR023173">
    <property type="entry name" value="NADPH_Cyt_P450_Rdtase_alpha"/>
</dbReference>
<evidence type="ECO:0000256" key="6">
    <source>
        <dbReference type="ARBA" id="ARBA00023002"/>
    </source>
</evidence>
<dbReference type="InterPro" id="IPR003097">
    <property type="entry name" value="CysJ-like_FAD-binding"/>
</dbReference>
<feature type="domain" description="Flavodoxin-like" evidence="7">
    <location>
        <begin position="16"/>
        <end position="156"/>
    </location>
</feature>
<organism evidence="8 9">
    <name type="scientific">Plasmodium malariae</name>
    <dbReference type="NCBI Taxonomy" id="5858"/>
    <lineage>
        <taxon>Eukaryota</taxon>
        <taxon>Sar</taxon>
        <taxon>Alveolata</taxon>
        <taxon>Apicomplexa</taxon>
        <taxon>Aconoidasida</taxon>
        <taxon>Haemosporida</taxon>
        <taxon>Plasmodiidae</taxon>
        <taxon>Plasmodium</taxon>
        <taxon>Plasmodium (Plasmodium)</taxon>
    </lineage>
</organism>
<comment type="cofactor">
    <cofactor evidence="1">
        <name>FMN</name>
        <dbReference type="ChEBI" id="CHEBI:58210"/>
    </cofactor>
</comment>
<accession>A0A1C3L1M0</accession>
<dbReference type="VEuPathDB" id="PlasmoDB:PmUG01_12066700"/>
<dbReference type="Pfam" id="PF00258">
    <property type="entry name" value="Flavodoxin_1"/>
    <property type="match status" value="1"/>
</dbReference>
<dbReference type="GO" id="GO:0050660">
    <property type="term" value="F:flavin adenine dinucleotide binding"/>
    <property type="evidence" value="ECO:0007669"/>
    <property type="project" value="TreeGrafter"/>
</dbReference>
<keyword evidence="4" id="KW-0274">FAD</keyword>
<keyword evidence="6 8" id="KW-0560">Oxidoreductase</keyword>
<dbReference type="SUPFAM" id="SSF63380">
    <property type="entry name" value="Riboflavin synthase domain-like"/>
    <property type="match status" value="1"/>
</dbReference>
<comment type="cofactor">
    <cofactor evidence="2">
        <name>FAD</name>
        <dbReference type="ChEBI" id="CHEBI:57692"/>
    </cofactor>
</comment>
<dbReference type="GO" id="GO:0003958">
    <property type="term" value="F:NADPH-hemoprotein reductase activity"/>
    <property type="evidence" value="ECO:0007669"/>
    <property type="project" value="UniProtKB-EC"/>
</dbReference>
<dbReference type="EC" id="1.6.2.4" evidence="8"/>
<evidence type="ECO:0000259" key="7">
    <source>
        <dbReference type="PROSITE" id="PS50902"/>
    </source>
</evidence>
<dbReference type="SUPFAM" id="SSF52218">
    <property type="entry name" value="Flavoproteins"/>
    <property type="match status" value="1"/>
</dbReference>
<dbReference type="Gene3D" id="2.40.30.10">
    <property type="entry name" value="Translation factors"/>
    <property type="match status" value="1"/>
</dbReference>
<dbReference type="PROSITE" id="PS50902">
    <property type="entry name" value="FLAVODOXIN_LIKE"/>
    <property type="match status" value="1"/>
</dbReference>
<dbReference type="EMBL" id="LT594500">
    <property type="protein sequence ID" value="SBT80431.1"/>
    <property type="molecule type" value="Genomic_DNA"/>
</dbReference>
<gene>
    <name evidence="8" type="primary">CPR</name>
    <name evidence="8" type="ORF">PMLGA01_120059700</name>
</gene>
<dbReference type="InterPro" id="IPR039261">
    <property type="entry name" value="FNR_nucleotide-bd"/>
</dbReference>
<evidence type="ECO:0000256" key="1">
    <source>
        <dbReference type="ARBA" id="ARBA00001917"/>
    </source>
</evidence>
<dbReference type="InterPro" id="IPR008254">
    <property type="entry name" value="Flavodoxin/NO_synth"/>
</dbReference>
<dbReference type="SUPFAM" id="SSF52343">
    <property type="entry name" value="Ferredoxin reductase-like, C-terminal NADP-linked domain"/>
    <property type="match status" value="1"/>
</dbReference>
<evidence type="ECO:0000256" key="3">
    <source>
        <dbReference type="ARBA" id="ARBA00022630"/>
    </source>
</evidence>
<sequence length="862" mass="102984">MFNSTMDGDIQKRSKILLLYGSEYGTAYDCCRNVLYELYMHFHIDFFCLNDVNLMSFYRYENIIIIVSTTGYGCYTHNMSKFWKDLHKTNLVFYDTMNFHLFGLGDSSYDNYNIVAKKLRKKLKSLDANIVNYNLGNYQHPSMHFTNFNIWKANVYEFLKKNFFHFQINDNIPCLFNVKHVYSHSKNEQQKDNGIKISQKEEITANKNGKTKIKKSNSYKVNTIKDDNVTTPNDETNNGKVSVVVNVNTNKYQAKEEQLEESSTNIRGEINKVVKKLQYEYSNLEGKKCYDIYENNTISSDNIITNYADVSIDEYFCKSSNFMKFEVLKNEKCSDESYHQDVRYIDLIAPTRCFNVSDLIKVHPFLNEEKTKNILNLLKINYNDYIIIIQNDHVHCTNNTFIPVNKKIKILDLFIYFLDLNKIVTPFFFLYLSKKTISDIHKKKFLQLADTNNISDYFSYVYQDKRSYYDIFFDFYNYIKIDVSFLINTLPSIQERCYSILNTIDSYYFLKNFNFYNLYYFSTNPNFSWIIHFLKLNYYINKKKNALNILSSYTYNIMMEKMIYSLKYTNIIRNRITQNKIDIIELLVCLYETTINKNKKCVGLCSDYLINLKPGSCIYAKIENSLLCTNKNILNLNYRIIYISIGAAFSSLLGVIRHRHYLYNRLDKNKQKEKQKEKQNEKKNVYSSCNSFNKDLLFLGFRNRLNDFYFQEELQNYLYFNYIFVAFSRLERDNFLFYNEEVQKCSRDNTYNNSTNPNKYFETRENRIIQMNYEEMKQLLKEKKKLYVTDLILMLQDMIYEHLKNINTIILISGKSRPFSQNLIKMFANIIKQKEQNKSMEEINLFLKKKIDDFSIILESWY</sequence>
<evidence type="ECO:0000256" key="5">
    <source>
        <dbReference type="ARBA" id="ARBA00022857"/>
    </source>
</evidence>
<dbReference type="GO" id="GO:0010181">
    <property type="term" value="F:FMN binding"/>
    <property type="evidence" value="ECO:0007669"/>
    <property type="project" value="InterPro"/>
</dbReference>
<reference evidence="8 9" key="1">
    <citation type="submission" date="2016-06" db="EMBL/GenBank/DDBJ databases">
        <authorList>
            <consortium name="Pathogen Informatics"/>
        </authorList>
    </citation>
    <scope>NUCLEOTIDE SEQUENCE [LARGE SCALE GENOMIC DNA]</scope>
    <source>
        <strain evidence="8">PmlGA01</strain>
    </source>
</reference>
<keyword evidence="5" id="KW-0521">NADP</keyword>
<dbReference type="InterPro" id="IPR017938">
    <property type="entry name" value="Riboflavin_synthase-like_b-brl"/>
</dbReference>
<dbReference type="Gene3D" id="3.40.50.80">
    <property type="entry name" value="Nucleotide-binding domain of ferredoxin-NADP reductase (FNR) module"/>
    <property type="match status" value="1"/>
</dbReference>
<dbReference type="Gene3D" id="3.40.50.360">
    <property type="match status" value="1"/>
</dbReference>
<dbReference type="PANTHER" id="PTHR19384:SF10">
    <property type="entry name" value="NADPH-DEPENDENT DIFLAVIN OXIDOREDUCTASE 1"/>
    <property type="match status" value="1"/>
</dbReference>
<evidence type="ECO:0000256" key="4">
    <source>
        <dbReference type="ARBA" id="ARBA00022827"/>
    </source>
</evidence>
<evidence type="ECO:0000256" key="2">
    <source>
        <dbReference type="ARBA" id="ARBA00001974"/>
    </source>
</evidence>
<dbReference type="GO" id="GO:0005829">
    <property type="term" value="C:cytosol"/>
    <property type="evidence" value="ECO:0007669"/>
    <property type="project" value="TreeGrafter"/>
</dbReference>
<protein>
    <submittedName>
        <fullName evidence="8">NADPH--cytochrome P450 reductase, putative</fullName>
        <ecNumber evidence="8">1.6.2.4</ecNumber>
    </submittedName>
</protein>
<dbReference type="Pfam" id="PF00667">
    <property type="entry name" value="FAD_binding_1"/>
    <property type="match status" value="1"/>
</dbReference>
<dbReference type="PANTHER" id="PTHR19384">
    <property type="entry name" value="NITRIC OXIDE SYNTHASE-RELATED"/>
    <property type="match status" value="1"/>
</dbReference>
<evidence type="ECO:0000313" key="8">
    <source>
        <dbReference type="EMBL" id="SBT80431.1"/>
    </source>
</evidence>
<name>A0A1C3L1M0_PLAMA</name>
<proteinExistence type="predicted"/>
<dbReference type="Gene3D" id="1.20.990.10">
    <property type="entry name" value="NADPH-cytochrome p450 Reductase, Chain A, domain 3"/>
    <property type="match status" value="1"/>
</dbReference>
<dbReference type="Proteomes" id="UP000219799">
    <property type="component" value="Chromosome 12"/>
</dbReference>